<dbReference type="NCBIfam" id="NF033681">
    <property type="entry name" value="ExeM_NucH_DNase"/>
    <property type="match status" value="1"/>
</dbReference>
<proteinExistence type="predicted"/>
<evidence type="ECO:0000259" key="2">
    <source>
        <dbReference type="Pfam" id="PF03372"/>
    </source>
</evidence>
<dbReference type="Gene3D" id="2.60.40.2030">
    <property type="match status" value="1"/>
</dbReference>
<gene>
    <name evidence="3" type="ORF">ACFOOI_19100</name>
</gene>
<keyword evidence="1" id="KW-0732">Signal</keyword>
<dbReference type="SUPFAM" id="SSF56219">
    <property type="entry name" value="DNase I-like"/>
    <property type="match status" value="1"/>
</dbReference>
<dbReference type="InterPro" id="IPR047971">
    <property type="entry name" value="ExeM-like"/>
</dbReference>
<dbReference type="NCBIfam" id="NF045639">
    <property type="entry name" value="GCX_COOH"/>
    <property type="match status" value="1"/>
</dbReference>
<dbReference type="GO" id="GO:0004519">
    <property type="term" value="F:endonuclease activity"/>
    <property type="evidence" value="ECO:0007669"/>
    <property type="project" value="UniProtKB-KW"/>
</dbReference>
<keyword evidence="3" id="KW-0378">Hydrolase</keyword>
<comment type="caution">
    <text evidence="3">The sequence shown here is derived from an EMBL/GenBank/DDBJ whole genome shotgun (WGS) entry which is preliminary data.</text>
</comment>
<dbReference type="InterPro" id="IPR055015">
    <property type="entry name" value="GCX_COOH"/>
</dbReference>
<dbReference type="InterPro" id="IPR038081">
    <property type="entry name" value="CalX-like_sf"/>
</dbReference>
<keyword evidence="4" id="KW-1185">Reference proteome</keyword>
<keyword evidence="3" id="KW-0540">Nuclease</keyword>
<evidence type="ECO:0000256" key="1">
    <source>
        <dbReference type="SAM" id="SignalP"/>
    </source>
</evidence>
<organism evidence="3 4">
    <name type="scientific">Lacihabitans lacunae</name>
    <dbReference type="NCBI Taxonomy" id="1028214"/>
    <lineage>
        <taxon>Bacteria</taxon>
        <taxon>Pseudomonadati</taxon>
        <taxon>Bacteroidota</taxon>
        <taxon>Cytophagia</taxon>
        <taxon>Cytophagales</taxon>
        <taxon>Leadbetterellaceae</taxon>
        <taxon>Lacihabitans</taxon>
    </lineage>
</organism>
<dbReference type="CDD" id="cd04486">
    <property type="entry name" value="YhcR_OBF_like"/>
    <property type="match status" value="1"/>
</dbReference>
<name>A0ABV7Z1T5_9BACT</name>
<dbReference type="Gene3D" id="3.60.10.10">
    <property type="entry name" value="Endonuclease/exonuclease/phosphatase"/>
    <property type="match status" value="1"/>
</dbReference>
<dbReference type="CDD" id="cd10283">
    <property type="entry name" value="MnuA_DNase1-like"/>
    <property type="match status" value="1"/>
</dbReference>
<keyword evidence="3" id="KW-0255">Endonuclease</keyword>
<reference evidence="4" key="1">
    <citation type="journal article" date="2019" name="Int. J. Syst. Evol. Microbiol.">
        <title>The Global Catalogue of Microorganisms (GCM) 10K type strain sequencing project: providing services to taxonomists for standard genome sequencing and annotation.</title>
        <authorList>
            <consortium name="The Broad Institute Genomics Platform"/>
            <consortium name="The Broad Institute Genome Sequencing Center for Infectious Disease"/>
            <person name="Wu L."/>
            <person name="Ma J."/>
        </authorList>
    </citation>
    <scope>NUCLEOTIDE SEQUENCE [LARGE SCALE GENOMIC DNA]</scope>
    <source>
        <strain evidence="4">CECT 7956</strain>
    </source>
</reference>
<feature type="domain" description="Endonuclease/exonuclease/phosphatase" evidence="2">
    <location>
        <begin position="808"/>
        <end position="1020"/>
    </location>
</feature>
<dbReference type="RefSeq" id="WP_379839682.1">
    <property type="nucleotide sequence ID" value="NZ_JBHRYQ010000001.1"/>
</dbReference>
<evidence type="ECO:0000313" key="4">
    <source>
        <dbReference type="Proteomes" id="UP001595616"/>
    </source>
</evidence>
<dbReference type="EMBL" id="JBHRYQ010000001">
    <property type="protein sequence ID" value="MFC3812779.1"/>
    <property type="molecule type" value="Genomic_DNA"/>
</dbReference>
<feature type="signal peptide" evidence="1">
    <location>
        <begin position="1"/>
        <end position="24"/>
    </location>
</feature>
<dbReference type="SUPFAM" id="SSF141072">
    <property type="entry name" value="CalX-like"/>
    <property type="match status" value="1"/>
</dbReference>
<dbReference type="Pfam" id="PF03372">
    <property type="entry name" value="Exo_endo_phos"/>
    <property type="match status" value="1"/>
</dbReference>
<dbReference type="InterPro" id="IPR005135">
    <property type="entry name" value="Endo/exonuclease/phosphatase"/>
</dbReference>
<dbReference type="PANTHER" id="PTHR42834:SF1">
    <property type="entry name" value="ENDONUCLEASE_EXONUCLEASE_PHOSPHATASE FAMILY PROTEIN (AFU_ORTHOLOGUE AFUA_3G09210)"/>
    <property type="match status" value="1"/>
</dbReference>
<protein>
    <submittedName>
        <fullName evidence="3">ExeM/NucH family extracellular endonuclease</fullName>
    </submittedName>
</protein>
<evidence type="ECO:0000313" key="3">
    <source>
        <dbReference type="EMBL" id="MFC3812779.1"/>
    </source>
</evidence>
<dbReference type="PANTHER" id="PTHR42834">
    <property type="entry name" value="ENDONUCLEASE/EXONUCLEASE/PHOSPHATASE FAMILY PROTEIN (AFU_ORTHOLOGUE AFUA_3G09210)"/>
    <property type="match status" value="1"/>
</dbReference>
<sequence>MSSFAKRFFLGVFSFGFTISSVYAQVNLSTSTYSQDFNTLASSSTSSSLPTGWLLLETGSSADLTYGTSTGSSNSGNTYSFGAASNAERALGGLQSGSVNPTVGASFKNITGAKIASLVISYTGEQWRLGALNREDRLDFSYSTTSTSLANGTWIDVNALDFVAPITTGTTALGTTGALDGNLTANKTSISYTITGLNIAAGDTVWIKWSDYNATGSDDGLAVDDFSITPILADPSVSLTPNTIINLNYVVGNGPSAAQTYTLSGTNLSPENGNLTLTAPANFEISNTSASSGFSDILTQAYLGRSLDTLIYVRLKSGLSIDTYTGNIEHSGGGLLSSASVSLSGIVSSVALPNISIADFSANEGNSGTTTFTFLVSLSSPAGVGGVSFDIATAGNGSTSPSDFTPKSLTNQTIAEGNSTYEFYVNVNGDTYYEDDETFLVNISNVSNAAVVDDQAVGTILNDDSRPITKIHTIQGAGSATTMSGFLTVEGIVTGNYQFPGGSGQIRGFFVQEETTDIDSDPATSEGLFIYCGTCATVVSEGQKVEVSGYVSEYNTVTQISSVEIIIKDAGNHLSEITPATIDLPIVGDINTYYEAFESMVVQFADVLTLSEYFELSRFGQLELFEGDRPKQFTEENSPSAVGYAAHIESLNRRRVILDDGNNTPNSSVTTPDGYQAEFFPATNGGFSAGTQGVDFFRGGDQVSNLRGVLNWSYSGFGSADAWRVRPLNAYPAIFTAVNPRPETAPIVGGDLKAASVNMLNYFTTIDLTSSSTSGPCGPNADLDCRGADSNAELARQRERATQALCGLNADVFALMEVENTNLTVINDIVSSINTTCGSGNPFAVVDIGGTSLGTDAIRVALVYKTGTLAPVGSAMIDLNSIHSRPPLAQTFEVVDVNNPSFGQRFTVVANHFKSKGTSGATGLDMDQNDGQGGYNQKRVNQANRLITWVNTVVLPTANDPDVLLLGDFNSYAKEDPVVALNSAGYIDLESALIGPSAYSYVFDAQIGHLDYAFANPSMAQYITGIAPWHINADESPLFDYNDDIKDVGEDAYEEKPNGSLLTPARTLFQSGTPFRASDHDPILVGFSFACKANLVFEEVINTNQKASVSITGKTANIIPSGSVVKYRAGNFVSLEPGFVAENGTVFTAEIGGCEN</sequence>
<accession>A0ABV7Z1T5</accession>
<dbReference type="Proteomes" id="UP001595616">
    <property type="component" value="Unassembled WGS sequence"/>
</dbReference>
<dbReference type="InterPro" id="IPR036691">
    <property type="entry name" value="Endo/exonu/phosph_ase_sf"/>
</dbReference>
<feature type="chain" id="PRO_5046752266" evidence="1">
    <location>
        <begin position="25"/>
        <end position="1156"/>
    </location>
</feature>